<keyword evidence="3 11" id="KW-0489">Methyltransferase</keyword>
<keyword evidence="6" id="KW-0145">Chemotaxis</keyword>
<evidence type="ECO:0000313" key="12">
    <source>
        <dbReference type="Proteomes" id="UP001432180"/>
    </source>
</evidence>
<name>A0ABZ0SDF7_9GAMM</name>
<dbReference type="Pfam" id="PF01339">
    <property type="entry name" value="CheB_methylest"/>
    <property type="match status" value="1"/>
</dbReference>
<evidence type="ECO:0000259" key="8">
    <source>
        <dbReference type="PROSITE" id="PS50113"/>
    </source>
</evidence>
<dbReference type="InterPro" id="IPR000673">
    <property type="entry name" value="Sig_transdc_resp-reg_Me-estase"/>
</dbReference>
<dbReference type="Pfam" id="PF01739">
    <property type="entry name" value="CheR"/>
    <property type="match status" value="1"/>
</dbReference>
<dbReference type="InterPro" id="IPR022641">
    <property type="entry name" value="CheR_N"/>
</dbReference>
<dbReference type="Gene3D" id="1.10.155.10">
    <property type="entry name" value="Chemotaxis receptor methyltransferase CheR, N-terminal domain"/>
    <property type="match status" value="1"/>
</dbReference>
<feature type="active site" evidence="6">
    <location>
        <position position="160"/>
    </location>
</feature>
<evidence type="ECO:0000259" key="9">
    <source>
        <dbReference type="PROSITE" id="PS50122"/>
    </source>
</evidence>
<dbReference type="SUPFAM" id="SSF55785">
    <property type="entry name" value="PYP-like sensor domain (PAS domain)"/>
    <property type="match status" value="2"/>
</dbReference>
<keyword evidence="5" id="KW-0949">S-adenosyl-L-methionine</keyword>
<dbReference type="CDD" id="cd02440">
    <property type="entry name" value="AdoMet_MTases"/>
    <property type="match status" value="1"/>
</dbReference>
<dbReference type="SMART" id="SM00138">
    <property type="entry name" value="MeTrc"/>
    <property type="match status" value="1"/>
</dbReference>
<evidence type="ECO:0000256" key="5">
    <source>
        <dbReference type="ARBA" id="ARBA00022691"/>
    </source>
</evidence>
<dbReference type="Proteomes" id="UP001432180">
    <property type="component" value="Chromosome"/>
</dbReference>
<feature type="active site" evidence="6">
    <location>
        <position position="39"/>
    </location>
</feature>
<dbReference type="InterPro" id="IPR029063">
    <property type="entry name" value="SAM-dependent_MTases_sf"/>
</dbReference>
<evidence type="ECO:0000256" key="2">
    <source>
        <dbReference type="ARBA" id="ARBA00012534"/>
    </source>
</evidence>
<dbReference type="InterPro" id="IPR000700">
    <property type="entry name" value="PAS-assoc_C"/>
</dbReference>
<dbReference type="PROSITE" id="PS50122">
    <property type="entry name" value="CHEB"/>
    <property type="match status" value="1"/>
</dbReference>
<proteinExistence type="predicted"/>
<accession>A0ABZ0SDF7</accession>
<dbReference type="InterPro" id="IPR000780">
    <property type="entry name" value="CheR_MeTrfase"/>
</dbReference>
<protein>
    <recommendedName>
        <fullName evidence="2">protein-glutamate O-methyltransferase</fullName>
        <ecNumber evidence="2">2.1.1.80</ecNumber>
    </recommendedName>
</protein>
<dbReference type="Gene3D" id="3.40.50.150">
    <property type="entry name" value="Vaccinia Virus protein VP39"/>
    <property type="match status" value="1"/>
</dbReference>
<evidence type="ECO:0000313" key="11">
    <source>
        <dbReference type="EMBL" id="WPL18147.1"/>
    </source>
</evidence>
<dbReference type="Pfam" id="PF13596">
    <property type="entry name" value="PAS_10"/>
    <property type="match status" value="1"/>
</dbReference>
<evidence type="ECO:0000256" key="6">
    <source>
        <dbReference type="PROSITE-ProRule" id="PRU00050"/>
    </source>
</evidence>
<evidence type="ECO:0000256" key="7">
    <source>
        <dbReference type="SAM" id="Coils"/>
    </source>
</evidence>
<dbReference type="PROSITE" id="PS50123">
    <property type="entry name" value="CHER"/>
    <property type="match status" value="1"/>
</dbReference>
<dbReference type="Pfam" id="PF03705">
    <property type="entry name" value="CheR_N"/>
    <property type="match status" value="1"/>
</dbReference>
<feature type="domain" description="PAC" evidence="8">
    <location>
        <begin position="848"/>
        <end position="898"/>
    </location>
</feature>
<dbReference type="PRINTS" id="PR00996">
    <property type="entry name" value="CHERMTFRASE"/>
</dbReference>
<feature type="domain" description="CheR-type methyltransferase" evidence="10">
    <location>
        <begin position="233"/>
        <end position="478"/>
    </location>
</feature>
<dbReference type="PROSITE" id="PS50113">
    <property type="entry name" value="PAC"/>
    <property type="match status" value="1"/>
</dbReference>
<dbReference type="InterPro" id="IPR022642">
    <property type="entry name" value="CheR_C"/>
</dbReference>
<dbReference type="InterPro" id="IPR035909">
    <property type="entry name" value="CheB_C"/>
</dbReference>
<dbReference type="InterPro" id="IPR035965">
    <property type="entry name" value="PAS-like_dom_sf"/>
</dbReference>
<keyword evidence="4 11" id="KW-0808">Transferase</keyword>
<dbReference type="PANTHER" id="PTHR24422">
    <property type="entry name" value="CHEMOTAXIS PROTEIN METHYLTRANSFERASE"/>
    <property type="match status" value="1"/>
</dbReference>
<dbReference type="GO" id="GO:0032259">
    <property type="term" value="P:methylation"/>
    <property type="evidence" value="ECO:0007669"/>
    <property type="project" value="UniProtKB-KW"/>
</dbReference>
<feature type="active site" evidence="6">
    <location>
        <position position="68"/>
    </location>
</feature>
<dbReference type="EC" id="2.1.1.80" evidence="2"/>
<dbReference type="Gene3D" id="3.40.50.180">
    <property type="entry name" value="Methylesterase CheB, C-terminal domain"/>
    <property type="match status" value="1"/>
</dbReference>
<organism evidence="11 12">
    <name type="scientific">Thiorhodovibrio winogradskyi</name>
    <dbReference type="NCBI Taxonomy" id="77007"/>
    <lineage>
        <taxon>Bacteria</taxon>
        <taxon>Pseudomonadati</taxon>
        <taxon>Pseudomonadota</taxon>
        <taxon>Gammaproteobacteria</taxon>
        <taxon>Chromatiales</taxon>
        <taxon>Chromatiaceae</taxon>
        <taxon>Thiorhodovibrio</taxon>
    </lineage>
</organism>
<dbReference type="SUPFAM" id="SSF53335">
    <property type="entry name" value="S-adenosyl-L-methionine-dependent methyltransferases"/>
    <property type="match status" value="1"/>
</dbReference>
<comment type="catalytic activity">
    <reaction evidence="1">
        <text>L-glutamyl-[protein] + S-adenosyl-L-methionine = [protein]-L-glutamate 5-O-methyl ester + S-adenosyl-L-homocysteine</text>
        <dbReference type="Rhea" id="RHEA:24452"/>
        <dbReference type="Rhea" id="RHEA-COMP:10208"/>
        <dbReference type="Rhea" id="RHEA-COMP:10311"/>
        <dbReference type="ChEBI" id="CHEBI:29973"/>
        <dbReference type="ChEBI" id="CHEBI:57856"/>
        <dbReference type="ChEBI" id="CHEBI:59789"/>
        <dbReference type="ChEBI" id="CHEBI:82795"/>
        <dbReference type="EC" id="2.1.1.80"/>
    </reaction>
</comment>
<keyword evidence="6" id="KW-0378">Hydrolase</keyword>
<feature type="domain" description="CheB-type methylesterase" evidence="9">
    <location>
        <begin position="29"/>
        <end position="218"/>
    </location>
</feature>
<evidence type="ECO:0000256" key="4">
    <source>
        <dbReference type="ARBA" id="ARBA00022679"/>
    </source>
</evidence>
<dbReference type="Gene3D" id="3.30.450.20">
    <property type="entry name" value="PAS domain"/>
    <property type="match status" value="2"/>
</dbReference>
<keyword evidence="7" id="KW-0175">Coiled coil</keyword>
<evidence type="ECO:0000256" key="3">
    <source>
        <dbReference type="ARBA" id="ARBA00022603"/>
    </source>
</evidence>
<reference evidence="11 12" key="1">
    <citation type="journal article" date="2023" name="Microorganisms">
        <title>Thiorhodovibrio frisius and Trv. litoralis spp. nov., Two Novel Members from a Clade of Fastidious Purple Sulfur Bacteria That Exhibit Unique Red-Shifted Light-Harvesting Capabilities.</title>
        <authorList>
            <person name="Methner A."/>
            <person name="Kuzyk S.B."/>
            <person name="Petersen J."/>
            <person name="Bauer S."/>
            <person name="Brinkmann H."/>
            <person name="Sichau K."/>
            <person name="Wanner G."/>
            <person name="Wolf J."/>
            <person name="Neumann-Schaal M."/>
            <person name="Henke P."/>
            <person name="Tank M."/>
            <person name="Sproer C."/>
            <person name="Bunk B."/>
            <person name="Overmann J."/>
        </authorList>
    </citation>
    <scope>NUCLEOTIDE SEQUENCE [LARGE SCALE GENOMIC DNA]</scope>
    <source>
        <strain evidence="11 12">DSM 6702</strain>
    </source>
</reference>
<dbReference type="GO" id="GO:0008983">
    <property type="term" value="F:protein-glutamate O-methyltransferase activity"/>
    <property type="evidence" value="ECO:0007669"/>
    <property type="project" value="UniProtKB-EC"/>
</dbReference>
<dbReference type="InterPro" id="IPR050903">
    <property type="entry name" value="Bact_Chemotaxis_MeTrfase"/>
</dbReference>
<dbReference type="CDD" id="cd16434">
    <property type="entry name" value="CheB-CheR_fusion"/>
    <property type="match status" value="1"/>
</dbReference>
<sequence>MDTPEPPIQAAASEDANAMGPPPERATPPVFPIVGIGASAGGLAAFEAFFSAIAADRAPGMAFVLVQHLAPDHKSILSELVKRYTRMQVQEVEDGMRVEPNCAYIIPPRRDMALVKGALHLLEPTAPRGLRLPIDFFFHSLAQDQHERAICVLLSGTGSDGTLGARAIKGEGGLVMVQTPETAAYDGMPRSLIASGNADYVLPPAEMPARLIAYAAQAFGKGSRTPGVASPQSEDVLSNICILLRETTRHDFSEYKETTLRRRIERRMALHQIDQQADYVSYLRSDPAEIGALFGDLLIGVTSFFRDPEAFAALETEVIPRLFAGKPAGATLRVWVCGCSTGEEAYSIAILLREHLETLKQRFKVQVFATDIDPRAIAQARAGRYPASIAADVPAARLTRFFAEDADGGCRVQKVVRDLLVFSEQDLVQDPPFSRMDLISCRNLLIYLKGDLQRRLIELFHYALNPDAALFLGNSETVGEVPALFAPLNRKWKLYSRLEPPRGTLVPTSVMPEALAASASLADAQPPAVAARNAGRNAPKPDLRALTEQALLRHCAPVGLLVNGQGEILHIHGRTGLYLEPAPGDAVMRVLAMAREGLRRALMTALHRAFTHHERIHCPGLRVKTNGDFSRVDLTVCPLSAPGDGQRQTDLYLVVLELAAAQPPEAVPSALAATEMGKAVESMPASGDADQTPNARIAELELELRAKEDYLQATREQMETANEELKSTNEEMQSVNEEIQSTNEELETSKEELQSVNEELATVNAELQAKVADLSRANNDMNNLLAGTGVATLFVDQQLRITRFTPTATRLVKLIPADIGRPVGDIVSNLADYGDLTDDARAVLEDLTPREQEVQTRDGAWYLMRIRPYRTLENVIEGAVITFVDISERKRGTDAVRAAGVFAEAVVDAVREPLVVLNTDLLVVSANRAFYRHFQLLEADTIDRPLFTLSGNRWDVPALRDRLREIQAQGGSFDDFALEQDFPGIGTRSLRLNARGIDPGAGQPGMILLAFDDITDGSVTHRGNTKDASPLTPEIQS</sequence>
<dbReference type="PANTHER" id="PTHR24422:SF27">
    <property type="entry name" value="PROTEIN-GLUTAMATE O-METHYLTRANSFERASE"/>
    <property type="match status" value="1"/>
</dbReference>
<dbReference type="EMBL" id="CP121472">
    <property type="protein sequence ID" value="WPL18147.1"/>
    <property type="molecule type" value="Genomic_DNA"/>
</dbReference>
<evidence type="ECO:0000259" key="10">
    <source>
        <dbReference type="PROSITE" id="PS50123"/>
    </source>
</evidence>
<dbReference type="InterPro" id="IPR036804">
    <property type="entry name" value="CheR_N_sf"/>
</dbReference>
<keyword evidence="12" id="KW-1185">Reference proteome</keyword>
<dbReference type="SUPFAM" id="SSF47757">
    <property type="entry name" value="Chemotaxis receptor methyltransferase CheR, N-terminal domain"/>
    <property type="match status" value="1"/>
</dbReference>
<dbReference type="SUPFAM" id="SSF52738">
    <property type="entry name" value="Methylesterase CheB, C-terminal domain"/>
    <property type="match status" value="1"/>
</dbReference>
<gene>
    <name evidence="11" type="primary">cheR_3</name>
    <name evidence="11" type="ORF">Thiowin_03206</name>
</gene>
<evidence type="ECO:0000256" key="1">
    <source>
        <dbReference type="ARBA" id="ARBA00001541"/>
    </source>
</evidence>
<feature type="coiled-coil region" evidence="7">
    <location>
        <begin position="697"/>
        <end position="784"/>
    </location>
</feature>
<dbReference type="Gene3D" id="1.10.287.620">
    <property type="entry name" value="Helix Hairpins"/>
    <property type="match status" value="1"/>
</dbReference>